<protein>
    <submittedName>
        <fullName evidence="1">Helix-turn-helix domain-containing protein</fullName>
    </submittedName>
</protein>
<gene>
    <name evidence="1" type="ORF">H9Q08_19750</name>
</gene>
<comment type="caution">
    <text evidence="1">The sequence shown here is derived from an EMBL/GenBank/DDBJ whole genome shotgun (WGS) entry which is preliminary data.</text>
</comment>
<organism evidence="1 2">
    <name type="scientific">Chryseobacterium indicum</name>
    <dbReference type="NCBI Taxonomy" id="2766954"/>
    <lineage>
        <taxon>Bacteria</taxon>
        <taxon>Pseudomonadati</taxon>
        <taxon>Bacteroidota</taxon>
        <taxon>Flavobacteriia</taxon>
        <taxon>Flavobacteriales</taxon>
        <taxon>Weeksellaceae</taxon>
        <taxon>Chryseobacterium group</taxon>
        <taxon>Chryseobacterium</taxon>
    </lineage>
</organism>
<sequence length="113" mass="13629">MKNAAQINYKKIYQDILEMKFPEKKEQCFSVLNKKELSMLDVIDLNQKIFGKSDKQTDRFNQRHRSYDKQTILKILEYQTINNLNNSELSRHFKLSRNTITKWRKNQGNIMDL</sequence>
<evidence type="ECO:0000313" key="2">
    <source>
        <dbReference type="Proteomes" id="UP001430374"/>
    </source>
</evidence>
<dbReference type="Gene3D" id="1.10.10.60">
    <property type="entry name" value="Homeodomain-like"/>
    <property type="match status" value="1"/>
</dbReference>
<dbReference type="RefSeq" id="WP_235132793.1">
    <property type="nucleotide sequence ID" value="NZ_JACSGT010000003.1"/>
</dbReference>
<dbReference type="InterPro" id="IPR010921">
    <property type="entry name" value="Trp_repressor/repl_initiator"/>
</dbReference>
<accession>A0ABS9CCU6</accession>
<name>A0ABS9CCU6_9FLAO</name>
<dbReference type="SUPFAM" id="SSF48295">
    <property type="entry name" value="TrpR-like"/>
    <property type="match status" value="1"/>
</dbReference>
<reference evidence="1" key="1">
    <citation type="submission" date="2021-08" db="EMBL/GenBank/DDBJ databases">
        <title>Complete genome sequence of Chryseobacterium sp strain PS-8.</title>
        <authorList>
            <person name="Das S.K."/>
        </authorList>
    </citation>
    <scope>NUCLEOTIDE SEQUENCE</scope>
    <source>
        <strain evidence="1">PS-8</strain>
    </source>
</reference>
<dbReference type="EMBL" id="JACSGT010000003">
    <property type="protein sequence ID" value="MCF2221504.1"/>
    <property type="molecule type" value="Genomic_DNA"/>
</dbReference>
<evidence type="ECO:0000313" key="1">
    <source>
        <dbReference type="EMBL" id="MCF2221504.1"/>
    </source>
</evidence>
<keyword evidence="2" id="KW-1185">Reference proteome</keyword>
<proteinExistence type="predicted"/>
<dbReference type="Proteomes" id="UP001430374">
    <property type="component" value="Unassembled WGS sequence"/>
</dbReference>